<keyword evidence="2" id="KW-1185">Reference proteome</keyword>
<dbReference type="STRING" id="930991.A0A0D0DD00"/>
<name>A0A0D0DD00_9AGAM</name>
<evidence type="ECO:0000313" key="1">
    <source>
        <dbReference type="EMBL" id="KIK75235.1"/>
    </source>
</evidence>
<dbReference type="Gene3D" id="3.30.160.60">
    <property type="entry name" value="Classic Zinc Finger"/>
    <property type="match status" value="1"/>
</dbReference>
<dbReference type="Proteomes" id="UP000054538">
    <property type="component" value="Unassembled WGS sequence"/>
</dbReference>
<organism evidence="1 2">
    <name type="scientific">Paxillus rubicundulus Ve08.2h10</name>
    <dbReference type="NCBI Taxonomy" id="930991"/>
    <lineage>
        <taxon>Eukaryota</taxon>
        <taxon>Fungi</taxon>
        <taxon>Dikarya</taxon>
        <taxon>Basidiomycota</taxon>
        <taxon>Agaricomycotina</taxon>
        <taxon>Agaricomycetes</taxon>
        <taxon>Agaricomycetidae</taxon>
        <taxon>Boletales</taxon>
        <taxon>Paxilineae</taxon>
        <taxon>Paxillaceae</taxon>
        <taxon>Paxillus</taxon>
    </lineage>
</organism>
<dbReference type="EMBL" id="KN828254">
    <property type="protein sequence ID" value="KIK75235.1"/>
    <property type="molecule type" value="Genomic_DNA"/>
</dbReference>
<evidence type="ECO:0008006" key="3">
    <source>
        <dbReference type="Google" id="ProtNLM"/>
    </source>
</evidence>
<protein>
    <recommendedName>
        <fullName evidence="3">C2H2-type domain-containing protein</fullName>
    </recommendedName>
</protein>
<dbReference type="OrthoDB" id="10261408at2759"/>
<dbReference type="InParanoid" id="A0A0D0DD00"/>
<evidence type="ECO:0000313" key="2">
    <source>
        <dbReference type="Proteomes" id="UP000054538"/>
    </source>
</evidence>
<accession>A0A0D0DD00</accession>
<reference evidence="2" key="2">
    <citation type="submission" date="2015-01" db="EMBL/GenBank/DDBJ databases">
        <title>Evolutionary Origins and Diversification of the Mycorrhizal Mutualists.</title>
        <authorList>
            <consortium name="DOE Joint Genome Institute"/>
            <consortium name="Mycorrhizal Genomics Consortium"/>
            <person name="Kohler A."/>
            <person name="Kuo A."/>
            <person name="Nagy L.G."/>
            <person name="Floudas D."/>
            <person name="Copeland A."/>
            <person name="Barry K.W."/>
            <person name="Cichocki N."/>
            <person name="Veneault-Fourrey C."/>
            <person name="LaButti K."/>
            <person name="Lindquist E.A."/>
            <person name="Lipzen A."/>
            <person name="Lundell T."/>
            <person name="Morin E."/>
            <person name="Murat C."/>
            <person name="Riley R."/>
            <person name="Ohm R."/>
            <person name="Sun H."/>
            <person name="Tunlid A."/>
            <person name="Henrissat B."/>
            <person name="Grigoriev I.V."/>
            <person name="Hibbett D.S."/>
            <person name="Martin F."/>
        </authorList>
    </citation>
    <scope>NUCLEOTIDE SEQUENCE [LARGE SCALE GENOMIC DNA]</scope>
    <source>
        <strain evidence="2">Ve08.2h10</strain>
    </source>
</reference>
<reference evidence="1 2" key="1">
    <citation type="submission" date="2014-04" db="EMBL/GenBank/DDBJ databases">
        <authorList>
            <consortium name="DOE Joint Genome Institute"/>
            <person name="Kuo A."/>
            <person name="Kohler A."/>
            <person name="Jargeat P."/>
            <person name="Nagy L.G."/>
            <person name="Floudas D."/>
            <person name="Copeland A."/>
            <person name="Barry K.W."/>
            <person name="Cichocki N."/>
            <person name="Veneault-Fourrey C."/>
            <person name="LaButti K."/>
            <person name="Lindquist E.A."/>
            <person name="Lipzen A."/>
            <person name="Lundell T."/>
            <person name="Morin E."/>
            <person name="Murat C."/>
            <person name="Sun H."/>
            <person name="Tunlid A."/>
            <person name="Henrissat B."/>
            <person name="Grigoriev I.V."/>
            <person name="Hibbett D.S."/>
            <person name="Martin F."/>
            <person name="Nordberg H.P."/>
            <person name="Cantor M.N."/>
            <person name="Hua S.X."/>
        </authorList>
    </citation>
    <scope>NUCLEOTIDE SEQUENCE [LARGE SCALE GENOMIC DNA]</scope>
    <source>
        <strain evidence="1 2">Ve08.2h10</strain>
    </source>
</reference>
<dbReference type="HOGENOM" id="CLU_126337_0_0_1"/>
<gene>
    <name evidence="1" type="ORF">PAXRUDRAFT_173407</name>
</gene>
<sequence>MSLYNENFGEDDSCDLVGYGFDIKYYVCHWRTDNGMRCNTQIQGREYATHIRTVHGVGRDKRLECRWDNCGESLKKDCVVRHLQERHLLYRWPCPRCLLSFTRRSNMNTHRADCNGTG</sequence>
<proteinExistence type="predicted"/>
<dbReference type="AlphaFoldDB" id="A0A0D0DD00"/>